<comment type="caution">
    <text evidence="1">The sequence shown here is derived from an EMBL/GenBank/DDBJ whole genome shotgun (WGS) entry which is preliminary data.</text>
</comment>
<accession>A0ACB9F7H8</accession>
<reference evidence="1 2" key="2">
    <citation type="journal article" date="2022" name="Mol. Ecol. Resour.">
        <title>The genomes of chicory, endive, great burdock and yacon provide insights into Asteraceae paleo-polyploidization history and plant inulin production.</title>
        <authorList>
            <person name="Fan W."/>
            <person name="Wang S."/>
            <person name="Wang H."/>
            <person name="Wang A."/>
            <person name="Jiang F."/>
            <person name="Liu H."/>
            <person name="Zhao H."/>
            <person name="Xu D."/>
            <person name="Zhang Y."/>
        </authorList>
    </citation>
    <scope>NUCLEOTIDE SEQUENCE [LARGE SCALE GENOMIC DNA]</scope>
    <source>
        <strain evidence="2">cv. Punajuju</strain>
        <tissue evidence="1">Leaves</tissue>
    </source>
</reference>
<evidence type="ECO:0000313" key="1">
    <source>
        <dbReference type="EMBL" id="KAI3766602.1"/>
    </source>
</evidence>
<protein>
    <submittedName>
        <fullName evidence="1">Uncharacterized protein</fullName>
    </submittedName>
</protein>
<name>A0ACB9F7H8_CICIN</name>
<dbReference type="Proteomes" id="UP001055811">
    <property type="component" value="Linkage Group LG03"/>
</dbReference>
<reference evidence="2" key="1">
    <citation type="journal article" date="2022" name="Mol. Ecol. Resour.">
        <title>The genomes of chicory, endive, great burdock and yacon provide insights into Asteraceae palaeo-polyploidization history and plant inulin production.</title>
        <authorList>
            <person name="Fan W."/>
            <person name="Wang S."/>
            <person name="Wang H."/>
            <person name="Wang A."/>
            <person name="Jiang F."/>
            <person name="Liu H."/>
            <person name="Zhao H."/>
            <person name="Xu D."/>
            <person name="Zhang Y."/>
        </authorList>
    </citation>
    <scope>NUCLEOTIDE SEQUENCE [LARGE SCALE GENOMIC DNA]</scope>
    <source>
        <strain evidence="2">cv. Punajuju</strain>
    </source>
</reference>
<proteinExistence type="predicted"/>
<sequence>MKGVYELSDGRKKAQFQAEAMKVACAGSRVALEAFKMQVIDCYAQTEIIHGFKVQRLETTATFDPQRDEVVVHSPTLTSSNVNIMKCLILG</sequence>
<organism evidence="1 2">
    <name type="scientific">Cichorium intybus</name>
    <name type="common">Chicory</name>
    <dbReference type="NCBI Taxonomy" id="13427"/>
    <lineage>
        <taxon>Eukaryota</taxon>
        <taxon>Viridiplantae</taxon>
        <taxon>Streptophyta</taxon>
        <taxon>Embryophyta</taxon>
        <taxon>Tracheophyta</taxon>
        <taxon>Spermatophyta</taxon>
        <taxon>Magnoliopsida</taxon>
        <taxon>eudicotyledons</taxon>
        <taxon>Gunneridae</taxon>
        <taxon>Pentapetalae</taxon>
        <taxon>asterids</taxon>
        <taxon>campanulids</taxon>
        <taxon>Asterales</taxon>
        <taxon>Asteraceae</taxon>
        <taxon>Cichorioideae</taxon>
        <taxon>Cichorieae</taxon>
        <taxon>Cichoriinae</taxon>
        <taxon>Cichorium</taxon>
    </lineage>
</organism>
<keyword evidence="2" id="KW-1185">Reference proteome</keyword>
<gene>
    <name evidence="1" type="ORF">L2E82_16666</name>
</gene>
<evidence type="ECO:0000313" key="2">
    <source>
        <dbReference type="Proteomes" id="UP001055811"/>
    </source>
</evidence>
<dbReference type="EMBL" id="CM042011">
    <property type="protein sequence ID" value="KAI3766602.1"/>
    <property type="molecule type" value="Genomic_DNA"/>
</dbReference>